<dbReference type="EMBL" id="LSTR01000040">
    <property type="protein sequence ID" value="OAH42776.1"/>
    <property type="molecule type" value="Genomic_DNA"/>
</dbReference>
<name>A0A177JPT0_SPHYA</name>
<reference evidence="1 2" key="1">
    <citation type="submission" date="2016-02" db="EMBL/GenBank/DDBJ databases">
        <authorList>
            <person name="Wen L."/>
            <person name="He K."/>
            <person name="Yang H."/>
        </authorList>
    </citation>
    <scope>NUCLEOTIDE SEQUENCE [LARGE SCALE GENOMIC DNA]</scope>
    <source>
        <strain evidence="1 2">CD09_2</strain>
    </source>
</reference>
<gene>
    <name evidence="1" type="ORF">AX777_05930</name>
</gene>
<dbReference type="Gene3D" id="3.40.50.300">
    <property type="entry name" value="P-loop containing nucleotide triphosphate hydrolases"/>
    <property type="match status" value="1"/>
</dbReference>
<proteinExistence type="predicted"/>
<dbReference type="RefSeq" id="WP_063976624.1">
    <property type="nucleotide sequence ID" value="NZ_LSTR01000040.1"/>
</dbReference>
<dbReference type="AlphaFoldDB" id="A0A177JPT0"/>
<dbReference type="InterPro" id="IPR027417">
    <property type="entry name" value="P-loop_NTPase"/>
</dbReference>
<dbReference type="Pfam" id="PF03237">
    <property type="entry name" value="Terminase_6N"/>
    <property type="match status" value="1"/>
</dbReference>
<evidence type="ECO:0000313" key="1">
    <source>
        <dbReference type="EMBL" id="OAH42776.1"/>
    </source>
</evidence>
<organism evidence="1 2">
    <name type="scientific">Sphingobium yanoikuyae</name>
    <name type="common">Sphingomonas yanoikuyae</name>
    <dbReference type="NCBI Taxonomy" id="13690"/>
    <lineage>
        <taxon>Bacteria</taxon>
        <taxon>Pseudomonadati</taxon>
        <taxon>Pseudomonadota</taxon>
        <taxon>Alphaproteobacteria</taxon>
        <taxon>Sphingomonadales</taxon>
        <taxon>Sphingomonadaceae</taxon>
        <taxon>Sphingobium</taxon>
    </lineage>
</organism>
<accession>A0A177JPT0</accession>
<comment type="caution">
    <text evidence="1">The sequence shown here is derived from an EMBL/GenBank/DDBJ whole genome shotgun (WGS) entry which is preliminary data.</text>
</comment>
<dbReference type="Proteomes" id="UP000077262">
    <property type="component" value="Unassembled WGS sequence"/>
</dbReference>
<evidence type="ECO:0000313" key="2">
    <source>
        <dbReference type="Proteomes" id="UP000077262"/>
    </source>
</evidence>
<sequence length="461" mass="51843">MASKLDDYLDLVEFVRDQTLALGMDAFWHDWLPALRHHDPEFAEEVEGVMQDPAFSLEEHQLMPRSDWRIWMLRMGRGAGKTHAAATNVNLIAEMLYPNGYGLLVGPTFKHVKDTMIEGPSGLLKTARPDFQPYFKAHDSAVYWPNGCKASIYTADNPQGIRGPSLNFAWGDELTLWKNERTFDNTFRAVREKSVHGTKLVITTSPIRAQQWVKDIEGRPNTVVSTASSMANIHQDETHLAELTAEAHIGSLKAREEILGEWTTGDSQLWDRDILDGMAIETKLLVSDYAATCSRRFLSVDPSGGKHDEFGLILFGVKAKKPIMLDDFSDRFGLDAGYRYIVDLAKKHLKPGDYILFEVTGNQTAPALLRKMLAEAGLNFRVVLVDAQKSKYARAESAFMYSTLGKVQLLRRSDKLEDQLVSWEADMKNSPDRGDAFTQGVNHVLDAKPKKSFKVFSMGRL</sequence>
<protein>
    <submittedName>
        <fullName evidence="1">Uncharacterized protein</fullName>
    </submittedName>
</protein>